<dbReference type="Proteomes" id="UP000840039">
    <property type="component" value="Unassembled WGS sequence"/>
</dbReference>
<dbReference type="PIRSF" id="PIRSF032285">
    <property type="entry name" value="UCP032285"/>
    <property type="match status" value="1"/>
</dbReference>
<evidence type="ECO:0000313" key="10">
    <source>
        <dbReference type="EMBL" id="RKA10599.1"/>
    </source>
</evidence>
<reference evidence="5 17" key="3">
    <citation type="submission" date="2019-04" db="EMBL/GenBank/DDBJ databases">
        <authorList>
            <consortium name="GenomeTrakr: Next Generation Sequencing Network for Food Pathogen Tracability"/>
        </authorList>
    </citation>
    <scope>NUCLEOTIDE SEQUENCE [LARGE SCALE GENOMIC DNA]</scope>
    <source>
        <strain evidence="2 13">CFSAN008042</strain>
        <strain evidence="3 18">CFSAN063727</strain>
        <strain evidence="1 12">FDA00007096</strain>
        <strain evidence="5 17">LS1344</strain>
    </source>
</reference>
<dbReference type="Proteomes" id="UP000527632">
    <property type="component" value="Unassembled WGS sequence"/>
</dbReference>
<dbReference type="Proteomes" id="UP000368512">
    <property type="component" value="Unassembled WGS sequence"/>
</dbReference>
<evidence type="ECO:0000313" key="7">
    <source>
        <dbReference type="EMBL" id="EDO0987245.1"/>
    </source>
</evidence>
<evidence type="ECO:0000313" key="16">
    <source>
        <dbReference type="Proteomes" id="UP000522199"/>
    </source>
</evidence>
<evidence type="ECO:0000313" key="13">
    <source>
        <dbReference type="Proteomes" id="UP000368512"/>
    </source>
</evidence>
<dbReference type="EMBL" id="AABEKY010000004">
    <property type="protein sequence ID" value="EAG9387425.1"/>
    <property type="molecule type" value="Genomic_DNA"/>
</dbReference>
<reference evidence="8" key="7">
    <citation type="submission" date="2019-10" db="EMBL/GenBank/DDBJ databases">
        <authorList>
            <consortium name="NCBI Pathogen Detection Project"/>
        </authorList>
    </citation>
    <scope>NUCLEOTIDE SEQUENCE</scope>
    <source>
        <strain evidence="8">09CEB371LM</strain>
    </source>
</reference>
<dbReference type="EMBL" id="JACAVN010000010">
    <property type="protein sequence ID" value="NYA02728.1"/>
    <property type="molecule type" value="Genomic_DNA"/>
</dbReference>
<reference evidence="6 15" key="6">
    <citation type="submission" date="2019-09" db="EMBL/GenBank/DDBJ databases">
        <authorList>
            <consortium name="PulseNet: The National Subtyping Network for Foodborne Disease Surveillance"/>
            <person name="Tarr C.L."/>
            <person name="Trees E."/>
            <person name="Katz L.S."/>
            <person name="Carleton-Romer H.A."/>
            <person name="Stroika S."/>
            <person name="Kucerova Z."/>
            <person name="Roache K.F."/>
            <person name="Sabol A.L."/>
            <person name="Besser J."/>
            <person name="Gerner-Smidt P."/>
        </authorList>
    </citation>
    <scope>NUCLEOTIDE SEQUENCE [LARGE SCALE GENOMIC DNA]</scope>
    <source>
        <strain evidence="6 15">PNUSAL005692</strain>
    </source>
</reference>
<accession>A0A0B8RBG4</accession>
<evidence type="ECO:0000313" key="5">
    <source>
        <dbReference type="EMBL" id="EAH4240551.1"/>
    </source>
</evidence>
<protein>
    <submittedName>
        <fullName evidence="9">MepB family protein</fullName>
    </submittedName>
</protein>
<evidence type="ECO:0000313" key="8">
    <source>
        <dbReference type="EMBL" id="HAA8054599.1"/>
    </source>
</evidence>
<evidence type="ECO:0000313" key="18">
    <source>
        <dbReference type="Proteomes" id="UP000528151"/>
    </source>
</evidence>
<reference evidence="10 11" key="1">
    <citation type="journal article" date="2018" name="BMC Genomics">
        <title>Genes significantly associated with lineage II food isolates of Listeria monocytogenes.</title>
        <authorList>
            <person name="Pirone-Davies C."/>
            <person name="Chen Y."/>
            <person name="Pightling A."/>
            <person name="Ryan G."/>
            <person name="Wang Y."/>
            <person name="Yao K."/>
            <person name="Hoffmann M."/>
            <person name="Allard M.W."/>
        </authorList>
    </citation>
    <scope>NUCLEOTIDE SEQUENCE [LARGE SCALE GENOMIC DNA]</scope>
    <source>
        <strain evidence="10 11">PNUSAL000550</strain>
    </source>
</reference>
<evidence type="ECO:0000313" key="4">
    <source>
        <dbReference type="EMBL" id="EAG9387425.1"/>
    </source>
</evidence>
<dbReference type="Proteomes" id="UP000467536">
    <property type="component" value="Unassembled WGS sequence"/>
</dbReference>
<dbReference type="InterPro" id="IPR011235">
    <property type="entry name" value="MepB-like"/>
</dbReference>
<dbReference type="Proteomes" id="UP000522199">
    <property type="component" value="Unassembled WGS sequence"/>
</dbReference>
<evidence type="ECO:0000313" key="12">
    <source>
        <dbReference type="Proteomes" id="UP000365297"/>
    </source>
</evidence>
<reference evidence="7 14" key="5">
    <citation type="submission" date="2019-08" db="EMBL/GenBank/DDBJ databases">
        <authorList>
            <person name="Ashton P.M."/>
            <person name="Dallman T."/>
            <person name="Nair S."/>
            <person name="De Pinna E."/>
            <person name="Peters T."/>
            <person name="Grant K."/>
        </authorList>
    </citation>
    <scope>NUCLEOTIDE SEQUENCE [LARGE SCALE GENOMIC DNA]</scope>
    <source>
        <strain evidence="7 14">788324</strain>
    </source>
</reference>
<dbReference type="Proteomes" id="UP000489121">
    <property type="component" value="Unassembled WGS sequence"/>
</dbReference>
<dbReference type="Proteomes" id="UP000365297">
    <property type="component" value="Unassembled WGS sequence"/>
</dbReference>
<dbReference type="EMBL" id="AABGUK010000001">
    <property type="protein sequence ID" value="EAH4240551.1"/>
    <property type="molecule type" value="Genomic_DNA"/>
</dbReference>
<dbReference type="EMBL" id="AALGDA010000010">
    <property type="protein sequence ID" value="ECY9782383.1"/>
    <property type="molecule type" value="Genomic_DNA"/>
</dbReference>
<evidence type="ECO:0000313" key="14">
    <source>
        <dbReference type="Proteomes" id="UP000467536"/>
    </source>
</evidence>
<evidence type="ECO:0000313" key="19">
    <source>
        <dbReference type="Proteomes" id="UP000544530"/>
    </source>
</evidence>
<name>A0A0B8RBG4_LISMN</name>
<dbReference type="RefSeq" id="WP_003724669.1">
    <property type="nucleotide sequence ID" value="NC_021825.2"/>
</dbReference>
<dbReference type="Proteomes" id="UP000272537">
    <property type="component" value="Unassembled WGS sequence"/>
</dbReference>
<gene>
    <name evidence="1" type="ORF">ARY78_00615</name>
    <name evidence="3" type="ORF">CA369_12440</name>
    <name evidence="4" type="ORF">CW845_07995</name>
    <name evidence="2" type="ORF">DQ70_03295</name>
    <name evidence="10" type="ORF">DYZ80_00126</name>
    <name evidence="5" type="ORF">E5F58_00885</name>
    <name evidence="6" type="ORF">F6515_05190</name>
    <name evidence="7" type="ORF">FV747_14685</name>
    <name evidence="8" type="ORF">GHH22_15795</name>
    <name evidence="9" type="ORF">HZJ64_12860</name>
</gene>
<evidence type="ECO:0000313" key="2">
    <source>
        <dbReference type="EMBL" id="EAC7479707.1"/>
    </source>
</evidence>
<proteinExistence type="predicted"/>
<evidence type="ECO:0000313" key="1">
    <source>
        <dbReference type="EMBL" id="EAC5548930.1"/>
    </source>
</evidence>
<evidence type="ECO:0000313" key="11">
    <source>
        <dbReference type="Proteomes" id="UP000272537"/>
    </source>
</evidence>
<dbReference type="Pfam" id="PF08877">
    <property type="entry name" value="MepB-like"/>
    <property type="match status" value="1"/>
</dbReference>
<dbReference type="KEGG" id="lmok:CQ02_05790"/>
<dbReference type="Gene3D" id="3.40.1350.140">
    <property type="entry name" value="MepB-like"/>
    <property type="match status" value="1"/>
</dbReference>
<dbReference type="EMBL" id="DAAEEB010000017">
    <property type="protein sequence ID" value="HAA8054599.1"/>
    <property type="molecule type" value="Genomic_DNA"/>
</dbReference>
<evidence type="ECO:0000313" key="6">
    <source>
        <dbReference type="EMBL" id="ECY9782383.1"/>
    </source>
</evidence>
<evidence type="ECO:0000313" key="17">
    <source>
        <dbReference type="Proteomes" id="UP000527632"/>
    </source>
</evidence>
<comment type="caution">
    <text evidence="7">The sequence shown here is derived from an EMBL/GenBank/DDBJ whole genome shotgun (WGS) entry which is preliminary data.</text>
</comment>
<evidence type="ECO:0000313" key="3">
    <source>
        <dbReference type="EMBL" id="EAG4463101.1"/>
    </source>
</evidence>
<dbReference type="Proteomes" id="UP000544530">
    <property type="component" value="Unassembled WGS sequence"/>
</dbReference>
<dbReference type="InterPro" id="IPR038231">
    <property type="entry name" value="MepB-like_sf"/>
</dbReference>
<dbReference type="KEGG" id="lmv:Y193_10110"/>
<reference evidence="4 16" key="4">
    <citation type="submission" date="2019-04" db="EMBL/GenBank/DDBJ databases">
        <authorList>
            <consortium name="GenomeTrakr network: Whole genome sequencing for foodborne pathogen traceback"/>
        </authorList>
    </citation>
    <scope>NUCLEOTIDE SEQUENCE [LARGE SCALE GENOMIC DNA]</scope>
    <source>
        <strain evidence="4 16">CFSAN072474</strain>
    </source>
</reference>
<dbReference type="EMBL" id="AABBZO010000015">
    <property type="protein sequence ID" value="EAG4463101.1"/>
    <property type="molecule type" value="Genomic_DNA"/>
</dbReference>
<dbReference type="EMBL" id="AAAIXK010000001">
    <property type="protein sequence ID" value="EAC5548930.1"/>
    <property type="molecule type" value="Genomic_DNA"/>
</dbReference>
<dbReference type="EMBL" id="QXLS01000001">
    <property type="protein sequence ID" value="RKA10599.1"/>
    <property type="molecule type" value="Genomic_DNA"/>
</dbReference>
<sequence>MEYEQLLQSELGELEIIREELQNKEYRGMIVKTAKDGTMTRTRLAKKTDKKAGYFVAFWEKDEFGKNCPFDENDSADFLCIVVIDDDLNGIFVFPRQCLIEKGILTSEAGIGKMAARFYPTWCQDLNKTARKTQAWQQAYFKNYSIRKEDH</sequence>
<organism evidence="7 14">
    <name type="scientific">Listeria monocytogenes</name>
    <dbReference type="NCBI Taxonomy" id="1639"/>
    <lineage>
        <taxon>Bacteria</taxon>
        <taxon>Bacillati</taxon>
        <taxon>Bacillota</taxon>
        <taxon>Bacilli</taxon>
        <taxon>Bacillales</taxon>
        <taxon>Listeriaceae</taxon>
        <taxon>Listeria</taxon>
    </lineage>
</organism>
<reference evidence="8" key="2">
    <citation type="journal article" date="2018" name="Genome Biol.">
        <title>SKESA: strategic k-mer extension for scrupulous assemblies.</title>
        <authorList>
            <person name="Souvorov A."/>
            <person name="Agarwala R."/>
            <person name="Lipman D.J."/>
        </authorList>
    </citation>
    <scope>NUCLEOTIDE SEQUENCE [LARGE SCALE GENOMIC DNA]</scope>
    <source>
        <strain evidence="8">09CEB371LM</strain>
    </source>
</reference>
<dbReference type="EMBL" id="AANEHK010000023">
    <property type="protein sequence ID" value="EDO0987245.1"/>
    <property type="molecule type" value="Genomic_DNA"/>
</dbReference>
<evidence type="ECO:0000313" key="15">
    <source>
        <dbReference type="Proteomes" id="UP000489121"/>
    </source>
</evidence>
<dbReference type="EMBL" id="AAAJWF010000001">
    <property type="protein sequence ID" value="EAC7479707.1"/>
    <property type="molecule type" value="Genomic_DNA"/>
</dbReference>
<dbReference type="AlphaFoldDB" id="A0A0B8RBG4"/>
<reference evidence="9 19" key="8">
    <citation type="submission" date="2020-06" db="EMBL/GenBank/DDBJ databases">
        <title>Two Listeria outbreaks in Switzerland in 2018 and 2020.</title>
        <authorList>
            <person name="Stevens M.J.A."/>
            <person name="Bloemberg G."/>
            <person name="Nusch-Inderbinnen M."/>
            <person name="Stephan R."/>
        </authorList>
    </citation>
    <scope>NUCLEOTIDE SEQUENCE [LARGE SCALE GENOMIC DNA]</scope>
    <source>
        <strain evidence="9 19">N18-0707</strain>
    </source>
</reference>
<evidence type="ECO:0000313" key="9">
    <source>
        <dbReference type="EMBL" id="NYA02728.1"/>
    </source>
</evidence>
<dbReference type="Proteomes" id="UP000528151">
    <property type="component" value="Unassembled WGS sequence"/>
</dbReference>